<accession>A0A150MN68</accession>
<organism evidence="10 11">
    <name type="scientific">Parageobacillus toebii</name>
    <dbReference type="NCBI Taxonomy" id="153151"/>
    <lineage>
        <taxon>Bacteria</taxon>
        <taxon>Bacillati</taxon>
        <taxon>Bacillota</taxon>
        <taxon>Bacilli</taxon>
        <taxon>Bacillales</taxon>
        <taxon>Anoxybacillaceae</taxon>
        <taxon>Parageobacillus</taxon>
    </lineage>
</organism>
<feature type="transmembrane region" description="Helical" evidence="8">
    <location>
        <begin position="6"/>
        <end position="29"/>
    </location>
</feature>
<evidence type="ECO:0000313" key="10">
    <source>
        <dbReference type="EMBL" id="KYD25785.1"/>
    </source>
</evidence>
<dbReference type="Proteomes" id="UP000075324">
    <property type="component" value="Unassembled WGS sequence"/>
</dbReference>
<feature type="binding site" description="covalent" evidence="6">
    <location>
        <position position="60"/>
    </location>
    <ligand>
        <name>heme c</name>
        <dbReference type="ChEBI" id="CHEBI:61717"/>
    </ligand>
</feature>
<dbReference type="GO" id="GO:0005506">
    <property type="term" value="F:iron ion binding"/>
    <property type="evidence" value="ECO:0007669"/>
    <property type="project" value="InterPro"/>
</dbReference>
<evidence type="ECO:0000256" key="4">
    <source>
        <dbReference type="ARBA" id="ARBA00022982"/>
    </source>
</evidence>
<keyword evidence="4" id="KW-0249">Electron transport</keyword>
<keyword evidence="1" id="KW-0813">Transport</keyword>
<evidence type="ECO:0000256" key="1">
    <source>
        <dbReference type="ARBA" id="ARBA00022448"/>
    </source>
</evidence>
<dbReference type="PANTHER" id="PTHR37823:SF2">
    <property type="entry name" value="CYTOCHROME C-550"/>
    <property type="match status" value="1"/>
</dbReference>
<protein>
    <recommendedName>
        <fullName evidence="9">Cytochrome c domain-containing protein</fullName>
    </recommendedName>
</protein>
<evidence type="ECO:0000256" key="6">
    <source>
        <dbReference type="PIRSR" id="PIRSR000025-1"/>
    </source>
</evidence>
<dbReference type="PROSITE" id="PS51007">
    <property type="entry name" value="CYTC"/>
    <property type="match status" value="1"/>
</dbReference>
<dbReference type="InterPro" id="IPR036909">
    <property type="entry name" value="Cyt_c-like_dom_sf"/>
</dbReference>
<keyword evidence="5 7" id="KW-0408">Iron</keyword>
<keyword evidence="8" id="KW-1133">Transmembrane helix</keyword>
<proteinExistence type="predicted"/>
<dbReference type="InterPro" id="IPR009056">
    <property type="entry name" value="Cyt_c-like_dom"/>
</dbReference>
<dbReference type="EMBL" id="LQYW01000132">
    <property type="protein sequence ID" value="KYD25785.1"/>
    <property type="molecule type" value="Genomic_DNA"/>
</dbReference>
<feature type="binding site" description="covalent" evidence="6">
    <location>
        <position position="63"/>
    </location>
    <ligand>
        <name>heme c</name>
        <dbReference type="ChEBI" id="CHEBI:61717"/>
    </ligand>
</feature>
<keyword evidence="8" id="KW-0812">Transmembrane</keyword>
<dbReference type="GO" id="GO:0016020">
    <property type="term" value="C:membrane"/>
    <property type="evidence" value="ECO:0007669"/>
    <property type="project" value="InterPro"/>
</dbReference>
<comment type="caution">
    <text evidence="10">The sequence shown here is derived from an EMBL/GenBank/DDBJ whole genome shotgun (WGS) entry which is preliminary data.</text>
</comment>
<evidence type="ECO:0000256" key="7">
    <source>
        <dbReference type="PIRSR" id="PIRSR000025-2"/>
    </source>
</evidence>
<evidence type="ECO:0000256" key="5">
    <source>
        <dbReference type="ARBA" id="ARBA00023004"/>
    </source>
</evidence>
<evidence type="ECO:0000256" key="3">
    <source>
        <dbReference type="ARBA" id="ARBA00022723"/>
    </source>
</evidence>
<name>A0A150MN68_9BACL</name>
<sequence>MNRNPLIPFFIIMLIGIGLTLGLSFKGLGDAKELAKEKKGGEKTEQTAAANPEEFYQQTCSGCHGQNYEGGAGPALKGVGQRLSVDEIKNVIQNGRGAMPAGLVPPDKADEMAKWLSKLK</sequence>
<dbReference type="InterPro" id="IPR051811">
    <property type="entry name" value="Cytochrome_c550/c551-like"/>
</dbReference>
<evidence type="ECO:0000313" key="11">
    <source>
        <dbReference type="Proteomes" id="UP000075324"/>
    </source>
</evidence>
<dbReference type="GO" id="GO:0009055">
    <property type="term" value="F:electron transfer activity"/>
    <property type="evidence" value="ECO:0007669"/>
    <property type="project" value="InterPro"/>
</dbReference>
<dbReference type="AlphaFoldDB" id="A0A150MN68"/>
<feature type="binding site" description="axial binding residue" evidence="7">
    <location>
        <position position="64"/>
    </location>
    <ligand>
        <name>heme c</name>
        <dbReference type="ChEBI" id="CHEBI:61717"/>
    </ligand>
    <ligandPart>
        <name>Fe</name>
        <dbReference type="ChEBI" id="CHEBI:18248"/>
    </ligandPart>
</feature>
<dbReference type="PATRIC" id="fig|153151.4.peg.1007"/>
<dbReference type="PANTHER" id="PTHR37823">
    <property type="entry name" value="CYTOCHROME C-553-LIKE"/>
    <property type="match status" value="1"/>
</dbReference>
<keyword evidence="8" id="KW-0472">Membrane</keyword>
<dbReference type="InterPro" id="IPR054780">
    <property type="entry name" value="Cytochro_C550_firm"/>
</dbReference>
<evidence type="ECO:0000256" key="8">
    <source>
        <dbReference type="SAM" id="Phobius"/>
    </source>
</evidence>
<dbReference type="PIRSF" id="PIRSF000025">
    <property type="entry name" value="Cytc_Bsub_c550"/>
    <property type="match status" value="1"/>
</dbReference>
<keyword evidence="2 6" id="KW-0349">Heme</keyword>
<dbReference type="GO" id="GO:0020037">
    <property type="term" value="F:heme binding"/>
    <property type="evidence" value="ECO:0007669"/>
    <property type="project" value="InterPro"/>
</dbReference>
<comment type="PTM">
    <text evidence="6">Binds 1 heme c group covalently per subunit.</text>
</comment>
<dbReference type="SUPFAM" id="SSF46626">
    <property type="entry name" value="Cytochrome c"/>
    <property type="match status" value="1"/>
</dbReference>
<gene>
    <name evidence="10" type="ORF">B4110_2606</name>
</gene>
<dbReference type="NCBIfam" id="NF045773">
    <property type="entry name" value="cytochro_C550"/>
    <property type="match status" value="1"/>
</dbReference>
<evidence type="ECO:0000256" key="2">
    <source>
        <dbReference type="ARBA" id="ARBA00022617"/>
    </source>
</evidence>
<feature type="domain" description="Cytochrome c" evidence="9">
    <location>
        <begin position="47"/>
        <end position="120"/>
    </location>
</feature>
<dbReference type="RefSeq" id="WP_015864522.1">
    <property type="nucleotide sequence ID" value="NZ_LQYW01000132.1"/>
</dbReference>
<feature type="binding site" description="axial binding residue" evidence="7">
    <location>
        <position position="99"/>
    </location>
    <ligand>
        <name>heme c</name>
        <dbReference type="ChEBI" id="CHEBI:61717"/>
    </ligand>
    <ligandPart>
        <name>Fe</name>
        <dbReference type="ChEBI" id="CHEBI:18248"/>
    </ligandPart>
</feature>
<dbReference type="Pfam" id="PF13442">
    <property type="entry name" value="Cytochrome_CBB3"/>
    <property type="match status" value="1"/>
</dbReference>
<reference evidence="10 11" key="1">
    <citation type="submission" date="2016-01" db="EMBL/GenBank/DDBJ databases">
        <title>Draft Genome Sequences of Seven Thermophilic Sporeformers Isolated from Foods.</title>
        <authorList>
            <person name="Berendsen E.M."/>
            <person name="Wells-Bennik M.H."/>
            <person name="Krawcyk A.O."/>
            <person name="De Jong A."/>
            <person name="Holsappel S."/>
            <person name="Eijlander R.T."/>
            <person name="Kuipers O.P."/>
        </authorList>
    </citation>
    <scope>NUCLEOTIDE SEQUENCE [LARGE SCALE GENOMIC DNA]</scope>
    <source>
        <strain evidence="10 11">B4110</strain>
    </source>
</reference>
<dbReference type="InterPro" id="IPR012218">
    <property type="entry name" value="Cyt_c_BACSU-c550-type"/>
</dbReference>
<evidence type="ECO:0000259" key="9">
    <source>
        <dbReference type="PROSITE" id="PS51007"/>
    </source>
</evidence>
<dbReference type="Gene3D" id="1.10.760.10">
    <property type="entry name" value="Cytochrome c-like domain"/>
    <property type="match status" value="1"/>
</dbReference>
<keyword evidence="3 7" id="KW-0479">Metal-binding</keyword>